<organism evidence="1 2">
    <name type="scientific">Humibacillus xanthopallidus</name>
    <dbReference type="NCBI Taxonomy" id="412689"/>
    <lineage>
        <taxon>Bacteria</taxon>
        <taxon>Bacillati</taxon>
        <taxon>Actinomycetota</taxon>
        <taxon>Actinomycetes</taxon>
        <taxon>Micrococcales</taxon>
        <taxon>Intrasporangiaceae</taxon>
        <taxon>Humibacillus</taxon>
    </lineage>
</organism>
<sequence length="260" mass="28279">MPARIVLHFHPGWPFGQGTVLEAIAASGVYRSQWETGTSNGGLTAFPGGDRWRWESRLFKGRYDDADVVGRPVYGAWNRRDDPYGASPRFGSAYLRLRPEVVERATFCWPDSFYDPQAVGGPNRLEELCALADAGVLDPSLLPVAAADVPLDDPLNDYVEAHVHGGLLIGRDVEALVLDPSDREAHAGVLAHLGCPVEEHAGYRVTAQSIDPAYRGSVPVELARALGGTITPARLAAASRTADPQAVKWLWHCMARFGRQ</sequence>
<evidence type="ECO:0000313" key="1">
    <source>
        <dbReference type="EMBL" id="TQM57456.1"/>
    </source>
</evidence>
<dbReference type="OrthoDB" id="3770261at2"/>
<dbReference type="InterPro" id="IPR022074">
    <property type="entry name" value="DUF3626"/>
</dbReference>
<comment type="caution">
    <text evidence="1">The sequence shown here is derived from an EMBL/GenBank/DDBJ whole genome shotgun (WGS) entry which is preliminary data.</text>
</comment>
<keyword evidence="2" id="KW-1185">Reference proteome</keyword>
<dbReference type="AlphaFoldDB" id="A0A543HGK6"/>
<accession>A0A543HGK6</accession>
<dbReference type="EMBL" id="VFPM01000004">
    <property type="protein sequence ID" value="TQM57456.1"/>
    <property type="molecule type" value="Genomic_DNA"/>
</dbReference>
<evidence type="ECO:0000313" key="2">
    <source>
        <dbReference type="Proteomes" id="UP000316747"/>
    </source>
</evidence>
<dbReference type="Pfam" id="PF12294">
    <property type="entry name" value="DUF3626"/>
    <property type="match status" value="2"/>
</dbReference>
<dbReference type="RefSeq" id="WP_141846904.1">
    <property type="nucleotide sequence ID" value="NZ_VFPM01000004.1"/>
</dbReference>
<dbReference type="Proteomes" id="UP000316747">
    <property type="component" value="Unassembled WGS sequence"/>
</dbReference>
<protein>
    <submittedName>
        <fullName evidence="1">Uncharacterized protein DUF3626</fullName>
    </submittedName>
</protein>
<name>A0A543HGK6_9MICO</name>
<proteinExistence type="predicted"/>
<gene>
    <name evidence="1" type="ORF">FBY41_4283</name>
</gene>
<reference evidence="1 2" key="1">
    <citation type="submission" date="2019-06" db="EMBL/GenBank/DDBJ databases">
        <title>Genome sequencing of plant associated microbes to promote plant fitness in Sorghum bicolor and Oryza sativa.</title>
        <authorList>
            <person name="Coleman-Derr D."/>
        </authorList>
    </citation>
    <scope>NUCLEOTIDE SEQUENCE [LARGE SCALE GENOMIC DNA]</scope>
    <source>
        <strain evidence="1 2">KV-663</strain>
    </source>
</reference>